<accession>A0ACB9T5K4</accession>
<sequence>MIANDVLQPLDINSCKMDRSPSRKRARYESPVKERWSLARNSISLHDVLDYGVSLLADSESECGSDEEKGCENENKTNSKQQKWCVFDTFSKRARYESPVKERWSLARNSISLHDVLDYGVSLLADSESECGSDEEKGCENENKTNSKQQMAVLQSTISTEMLRKVTQEEWETQLRKTAANNDVTPLNHFEELSDEMVLHVFHFLPKRVLNTAALVCKRWYRLTQDESLWARMDLGSRQLQPGALGQVLSRQVMILRLAQAEIASPAILPGCRAFSEDFKSRLLLLDLSMATVGCQTLVELFTRCCRLKKVSLEHVGVNAKVLQALSCSKDLEVVNLSMVEGITEKGLKYLLGNCKSIRELNLAWTYMNSASVEYVSSNLPECLDRLNISGCRKLLNDDHILKLVRRCPSLRELDLSDTTSLTSDAIGHIAALQELNFLALSRCYQVSYSSLLQLKKIPTLMYLDVHGGYVDTGELRHLQENLGTQVQINKFKFSSVARPTVGTRRSSIWNMRVRD</sequence>
<reference evidence="1" key="1">
    <citation type="submission" date="2022-04" db="EMBL/GenBank/DDBJ databases">
        <title>Chromosome-scale genome assembly of Holotrichia oblita Faldermann.</title>
        <authorList>
            <person name="Rongchong L."/>
        </authorList>
    </citation>
    <scope>NUCLEOTIDE SEQUENCE</scope>
    <source>
        <strain evidence="1">81SQS9</strain>
    </source>
</reference>
<evidence type="ECO:0000313" key="1">
    <source>
        <dbReference type="EMBL" id="KAI4462063.1"/>
    </source>
</evidence>
<name>A0ACB9T5K4_HOLOL</name>
<gene>
    <name evidence="1" type="ORF">MML48_5g00013735</name>
</gene>
<comment type="caution">
    <text evidence="1">The sequence shown here is derived from an EMBL/GenBank/DDBJ whole genome shotgun (WGS) entry which is preliminary data.</text>
</comment>
<protein>
    <submittedName>
        <fullName evidence="1">F-box/tpr repeat protein pof3</fullName>
    </submittedName>
</protein>
<proteinExistence type="predicted"/>
<dbReference type="Proteomes" id="UP001056778">
    <property type="component" value="Chromosome 5"/>
</dbReference>
<keyword evidence="2" id="KW-1185">Reference proteome</keyword>
<organism evidence="1 2">
    <name type="scientific">Holotrichia oblita</name>
    <name type="common">Chafer beetle</name>
    <dbReference type="NCBI Taxonomy" id="644536"/>
    <lineage>
        <taxon>Eukaryota</taxon>
        <taxon>Metazoa</taxon>
        <taxon>Ecdysozoa</taxon>
        <taxon>Arthropoda</taxon>
        <taxon>Hexapoda</taxon>
        <taxon>Insecta</taxon>
        <taxon>Pterygota</taxon>
        <taxon>Neoptera</taxon>
        <taxon>Endopterygota</taxon>
        <taxon>Coleoptera</taxon>
        <taxon>Polyphaga</taxon>
        <taxon>Scarabaeiformia</taxon>
        <taxon>Scarabaeidae</taxon>
        <taxon>Melolonthinae</taxon>
        <taxon>Holotrichia</taxon>
    </lineage>
</organism>
<dbReference type="EMBL" id="CM043019">
    <property type="protein sequence ID" value="KAI4462063.1"/>
    <property type="molecule type" value="Genomic_DNA"/>
</dbReference>
<evidence type="ECO:0000313" key="2">
    <source>
        <dbReference type="Proteomes" id="UP001056778"/>
    </source>
</evidence>